<name>A0A8J6QRC9_9GAMM</name>
<evidence type="ECO:0000256" key="2">
    <source>
        <dbReference type="ARBA" id="ARBA00009959"/>
    </source>
</evidence>
<evidence type="ECO:0000256" key="7">
    <source>
        <dbReference type="ARBA" id="ARBA00022842"/>
    </source>
</evidence>
<sequence length="94" mass="11262">MRQIMMVCYDISDNKTRRAVERTLKNYGIRVQYSVFECQINKNKFAQLRWQLQQLIDPLSDRIHYFPLCLSCLTKRTQQGPGKLNAWRLHTLVM</sequence>
<keyword evidence="8 9" id="KW-0051">Antiviral defense</keyword>
<proteinExistence type="inferred from homology"/>
<dbReference type="InterPro" id="IPR021127">
    <property type="entry name" value="CRISPR_associated_Cas2"/>
</dbReference>
<keyword evidence="4 9" id="KW-0479">Metal-binding</keyword>
<evidence type="ECO:0000256" key="3">
    <source>
        <dbReference type="ARBA" id="ARBA00022722"/>
    </source>
</evidence>
<comment type="caution">
    <text evidence="11">The sequence shown here is derived from an EMBL/GenBank/DDBJ whole genome shotgun (WGS) entry which is preliminary data.</text>
</comment>
<dbReference type="SUPFAM" id="SSF143430">
    <property type="entry name" value="TTP0101/SSO1404-like"/>
    <property type="match status" value="1"/>
</dbReference>
<dbReference type="Proteomes" id="UP000638014">
    <property type="component" value="Unassembled WGS sequence"/>
</dbReference>
<dbReference type="GO" id="GO:0046872">
    <property type="term" value="F:metal ion binding"/>
    <property type="evidence" value="ECO:0007669"/>
    <property type="project" value="UniProtKB-UniRule"/>
</dbReference>
<dbReference type="RefSeq" id="WP_191144389.1">
    <property type="nucleotide sequence ID" value="NZ_JACXAF010000008.1"/>
</dbReference>
<dbReference type="HAMAP" id="MF_01471">
    <property type="entry name" value="Cas2"/>
    <property type="match status" value="1"/>
</dbReference>
<evidence type="ECO:0000313" key="12">
    <source>
        <dbReference type="Proteomes" id="UP000638014"/>
    </source>
</evidence>
<comment type="subunit">
    <text evidence="9">Homodimer, forms a heterotetramer with a Cas1 homodimer.</text>
</comment>
<dbReference type="Pfam" id="PF09827">
    <property type="entry name" value="CRISPR_Cas2"/>
    <property type="match status" value="1"/>
</dbReference>
<evidence type="ECO:0000256" key="5">
    <source>
        <dbReference type="ARBA" id="ARBA00022759"/>
    </source>
</evidence>
<dbReference type="NCBIfam" id="TIGR01573">
    <property type="entry name" value="cas2"/>
    <property type="match status" value="1"/>
</dbReference>
<dbReference type="InterPro" id="IPR019199">
    <property type="entry name" value="Virulence_VapD/CRISPR_Cas2"/>
</dbReference>
<evidence type="ECO:0000313" key="11">
    <source>
        <dbReference type="EMBL" id="MBD1389284.1"/>
    </source>
</evidence>
<comment type="similarity">
    <text evidence="2 9 10">Belongs to the CRISPR-associated endoribonuclease Cas2 protein family.</text>
</comment>
<dbReference type="Gene3D" id="3.30.70.240">
    <property type="match status" value="1"/>
</dbReference>
<evidence type="ECO:0000256" key="10">
    <source>
        <dbReference type="PIRNR" id="PIRNR032582"/>
    </source>
</evidence>
<accession>A0A8J6QRC9</accession>
<dbReference type="EMBL" id="JACXAF010000008">
    <property type="protein sequence ID" value="MBD1389284.1"/>
    <property type="molecule type" value="Genomic_DNA"/>
</dbReference>
<keyword evidence="5 9" id="KW-0255">Endonuclease</keyword>
<dbReference type="GO" id="GO:0004521">
    <property type="term" value="F:RNA endonuclease activity"/>
    <property type="evidence" value="ECO:0007669"/>
    <property type="project" value="UniProtKB-UniRule"/>
</dbReference>
<dbReference type="PANTHER" id="PTHR34405:SF3">
    <property type="entry name" value="CRISPR-ASSOCIATED ENDORIBONUCLEASE CAS2 3"/>
    <property type="match status" value="1"/>
</dbReference>
<gene>
    <name evidence="9 11" type="primary">cas2</name>
    <name evidence="11" type="ORF">IC617_07595</name>
</gene>
<dbReference type="GO" id="GO:0016787">
    <property type="term" value="F:hydrolase activity"/>
    <property type="evidence" value="ECO:0007669"/>
    <property type="project" value="UniProtKB-KW"/>
</dbReference>
<keyword evidence="7 9" id="KW-0460">Magnesium</keyword>
<protein>
    <recommendedName>
        <fullName evidence="9">CRISPR-associated endoribonuclease Cas2</fullName>
        <ecNumber evidence="9">3.1.-.-</ecNumber>
    </recommendedName>
</protein>
<dbReference type="PANTHER" id="PTHR34405">
    <property type="entry name" value="CRISPR-ASSOCIATED ENDORIBONUCLEASE CAS2"/>
    <property type="match status" value="1"/>
</dbReference>
<evidence type="ECO:0000256" key="9">
    <source>
        <dbReference type="HAMAP-Rule" id="MF_01471"/>
    </source>
</evidence>
<dbReference type="CDD" id="cd09725">
    <property type="entry name" value="Cas2_I_II_III"/>
    <property type="match status" value="1"/>
</dbReference>
<dbReference type="AlphaFoldDB" id="A0A8J6QRC9"/>
<evidence type="ECO:0000256" key="1">
    <source>
        <dbReference type="ARBA" id="ARBA00001946"/>
    </source>
</evidence>
<dbReference type="GO" id="GO:0051607">
    <property type="term" value="P:defense response to virus"/>
    <property type="evidence" value="ECO:0007669"/>
    <property type="project" value="UniProtKB-UniRule"/>
</dbReference>
<reference evidence="11" key="1">
    <citation type="submission" date="2020-09" db="EMBL/GenBank/DDBJ databases">
        <title>A novel bacterium of genus Neiella, isolated from South China Sea.</title>
        <authorList>
            <person name="Huang H."/>
            <person name="Mo K."/>
            <person name="Hu Y."/>
        </authorList>
    </citation>
    <scope>NUCLEOTIDE SEQUENCE</scope>
    <source>
        <strain evidence="11">HB171785</strain>
    </source>
</reference>
<keyword evidence="3 9" id="KW-0540">Nuclease</keyword>
<feature type="binding site" evidence="9">
    <location>
        <position position="10"/>
    </location>
    <ligand>
        <name>Mg(2+)</name>
        <dbReference type="ChEBI" id="CHEBI:18420"/>
        <note>catalytic</note>
    </ligand>
</feature>
<evidence type="ECO:0000256" key="6">
    <source>
        <dbReference type="ARBA" id="ARBA00022801"/>
    </source>
</evidence>
<comment type="function">
    <text evidence="9">CRISPR (clustered regularly interspaced short palindromic repeat), is an adaptive immune system that provides protection against mobile genetic elements (viruses, transposable elements and conjugative plasmids). CRISPR clusters contain sequences complementary to antecedent mobile elements and target invading nucleic acids. CRISPR clusters are transcribed and processed into CRISPR RNA (crRNA). Functions as a ssRNA-specific endoribonuclease. Involved in the integration of spacer DNA into the CRISPR cassette.</text>
</comment>
<dbReference type="GO" id="GO:0043571">
    <property type="term" value="P:maintenance of CRISPR repeat elements"/>
    <property type="evidence" value="ECO:0007669"/>
    <property type="project" value="UniProtKB-UniRule"/>
</dbReference>
<keyword evidence="12" id="KW-1185">Reference proteome</keyword>
<dbReference type="EC" id="3.1.-.-" evidence="9"/>
<evidence type="ECO:0000256" key="8">
    <source>
        <dbReference type="ARBA" id="ARBA00023118"/>
    </source>
</evidence>
<organism evidence="11 12">
    <name type="scientific">Neiella litorisoli</name>
    <dbReference type="NCBI Taxonomy" id="2771431"/>
    <lineage>
        <taxon>Bacteria</taxon>
        <taxon>Pseudomonadati</taxon>
        <taxon>Pseudomonadota</taxon>
        <taxon>Gammaproteobacteria</taxon>
        <taxon>Alteromonadales</taxon>
        <taxon>Echinimonadaceae</taxon>
        <taxon>Neiella</taxon>
    </lineage>
</organism>
<evidence type="ECO:0000256" key="4">
    <source>
        <dbReference type="ARBA" id="ARBA00022723"/>
    </source>
</evidence>
<comment type="cofactor">
    <cofactor evidence="1 9">
        <name>Mg(2+)</name>
        <dbReference type="ChEBI" id="CHEBI:18420"/>
    </cofactor>
</comment>
<dbReference type="PIRSF" id="PIRSF032582">
    <property type="entry name" value="Cas2"/>
    <property type="match status" value="1"/>
</dbReference>
<keyword evidence="6 9" id="KW-0378">Hydrolase</keyword>